<dbReference type="EMBL" id="ML996120">
    <property type="protein sequence ID" value="KAF2736994.1"/>
    <property type="molecule type" value="Genomic_DNA"/>
</dbReference>
<dbReference type="AlphaFoldDB" id="A0A9P4V3S2"/>
<reference evidence="3" key="1">
    <citation type="journal article" date="2020" name="Stud. Mycol.">
        <title>101 Dothideomycetes genomes: a test case for predicting lifestyles and emergence of pathogens.</title>
        <authorList>
            <person name="Haridas S."/>
            <person name="Albert R."/>
            <person name="Binder M."/>
            <person name="Bloem J."/>
            <person name="Labutti K."/>
            <person name="Salamov A."/>
            <person name="Andreopoulos B."/>
            <person name="Baker S."/>
            <person name="Barry K."/>
            <person name="Bills G."/>
            <person name="Bluhm B."/>
            <person name="Cannon C."/>
            <person name="Castanera R."/>
            <person name="Culley D."/>
            <person name="Daum C."/>
            <person name="Ezra D."/>
            <person name="Gonzalez J."/>
            <person name="Henrissat B."/>
            <person name="Kuo A."/>
            <person name="Liang C."/>
            <person name="Lipzen A."/>
            <person name="Lutzoni F."/>
            <person name="Magnuson J."/>
            <person name="Mondo S."/>
            <person name="Nolan M."/>
            <person name="Ohm R."/>
            <person name="Pangilinan J."/>
            <person name="Park H.-J."/>
            <person name="Ramirez L."/>
            <person name="Alfaro M."/>
            <person name="Sun H."/>
            <person name="Tritt A."/>
            <person name="Yoshinaga Y."/>
            <person name="Zwiers L.-H."/>
            <person name="Turgeon B."/>
            <person name="Goodwin S."/>
            <person name="Spatafora J."/>
            <person name="Crous P."/>
            <person name="Grigoriev I."/>
        </authorList>
    </citation>
    <scope>NUCLEOTIDE SEQUENCE</scope>
    <source>
        <strain evidence="3">CBS 125425</strain>
    </source>
</reference>
<proteinExistence type="predicted"/>
<organism evidence="3 4">
    <name type="scientific">Polyplosphaeria fusca</name>
    <dbReference type="NCBI Taxonomy" id="682080"/>
    <lineage>
        <taxon>Eukaryota</taxon>
        <taxon>Fungi</taxon>
        <taxon>Dikarya</taxon>
        <taxon>Ascomycota</taxon>
        <taxon>Pezizomycotina</taxon>
        <taxon>Dothideomycetes</taxon>
        <taxon>Pleosporomycetidae</taxon>
        <taxon>Pleosporales</taxon>
        <taxon>Tetraplosphaeriaceae</taxon>
        <taxon>Polyplosphaeria</taxon>
    </lineage>
</organism>
<feature type="compositionally biased region" description="Pro residues" evidence="1">
    <location>
        <begin position="47"/>
        <end position="57"/>
    </location>
</feature>
<name>A0A9P4V3S2_9PLEO</name>
<comment type="caution">
    <text evidence="3">The sequence shown here is derived from an EMBL/GenBank/DDBJ whole genome shotgun (WGS) entry which is preliminary data.</text>
</comment>
<dbReference type="PANTHER" id="PTHR38788:SF3">
    <property type="entry name" value="CLR5 DOMAIN-CONTAINING PROTEIN"/>
    <property type="match status" value="1"/>
</dbReference>
<evidence type="ECO:0000256" key="1">
    <source>
        <dbReference type="SAM" id="MobiDB-lite"/>
    </source>
</evidence>
<dbReference type="InterPro" id="IPR025676">
    <property type="entry name" value="Clr5_dom"/>
</dbReference>
<dbReference type="Proteomes" id="UP000799444">
    <property type="component" value="Unassembled WGS sequence"/>
</dbReference>
<protein>
    <recommendedName>
        <fullName evidence="2">Clr5 domain-containing protein</fullName>
    </recommendedName>
</protein>
<gene>
    <name evidence="3" type="ORF">EJ04DRAFT_562063</name>
</gene>
<dbReference type="OrthoDB" id="5986190at2759"/>
<sequence>MQNQAPHPFSLSTAHSSHARFDIEFAGNIQSVSTPTLTSASVSSVPTAPPSPMGPPARPRKRKAATLRADDWEPYKERTLDLHIVQKLPLPRVKQMIEDEYGFKAELRQYRTRISQWGEDKNVKPQEMKAIVRKRQKRKLVETNKRPLEFEVRGSQVEPQKIERWMKRHDVLESFLYAPSPAASKPALDRPDFSLLTYWSHIVRCRMPHDL</sequence>
<dbReference type="PANTHER" id="PTHR38788">
    <property type="entry name" value="CLR5 DOMAIN-CONTAINING PROTEIN"/>
    <property type="match status" value="1"/>
</dbReference>
<feature type="compositionally biased region" description="Low complexity" evidence="1">
    <location>
        <begin position="35"/>
        <end position="46"/>
    </location>
</feature>
<evidence type="ECO:0000313" key="3">
    <source>
        <dbReference type="EMBL" id="KAF2736994.1"/>
    </source>
</evidence>
<dbReference type="Pfam" id="PF14420">
    <property type="entry name" value="Clr5"/>
    <property type="match status" value="1"/>
</dbReference>
<feature type="region of interest" description="Disordered" evidence="1">
    <location>
        <begin position="35"/>
        <end position="64"/>
    </location>
</feature>
<keyword evidence="4" id="KW-1185">Reference proteome</keyword>
<evidence type="ECO:0000259" key="2">
    <source>
        <dbReference type="Pfam" id="PF14420"/>
    </source>
</evidence>
<evidence type="ECO:0000313" key="4">
    <source>
        <dbReference type="Proteomes" id="UP000799444"/>
    </source>
</evidence>
<feature type="domain" description="Clr5" evidence="2">
    <location>
        <begin position="69"/>
        <end position="121"/>
    </location>
</feature>
<accession>A0A9P4V3S2</accession>